<dbReference type="EMBL" id="JBEXAC010000001">
    <property type="protein sequence ID" value="MET6997873.1"/>
    <property type="molecule type" value="Genomic_DNA"/>
</dbReference>
<gene>
    <name evidence="1" type="ORF">ABR189_10855</name>
</gene>
<keyword evidence="2" id="KW-1185">Reference proteome</keyword>
<evidence type="ECO:0008006" key="3">
    <source>
        <dbReference type="Google" id="ProtNLM"/>
    </source>
</evidence>
<dbReference type="Proteomes" id="UP001549749">
    <property type="component" value="Unassembled WGS sequence"/>
</dbReference>
<reference evidence="1 2" key="1">
    <citation type="submission" date="2024-06" db="EMBL/GenBank/DDBJ databases">
        <title>Chitinophaga defluvii sp. nov., isolated from municipal sewage.</title>
        <authorList>
            <person name="Zhang L."/>
        </authorList>
    </citation>
    <scope>NUCLEOTIDE SEQUENCE [LARGE SCALE GENOMIC DNA]</scope>
    <source>
        <strain evidence="1 2">H8</strain>
    </source>
</reference>
<organism evidence="1 2">
    <name type="scientific">Chitinophaga defluvii</name>
    <dbReference type="NCBI Taxonomy" id="3163343"/>
    <lineage>
        <taxon>Bacteria</taxon>
        <taxon>Pseudomonadati</taxon>
        <taxon>Bacteroidota</taxon>
        <taxon>Chitinophagia</taxon>
        <taxon>Chitinophagales</taxon>
        <taxon>Chitinophagaceae</taxon>
        <taxon>Chitinophaga</taxon>
    </lineage>
</organism>
<dbReference type="Gene3D" id="1.10.10.10">
    <property type="entry name" value="Winged helix-like DNA-binding domain superfamily/Winged helix DNA-binding domain"/>
    <property type="match status" value="1"/>
</dbReference>
<evidence type="ECO:0000313" key="2">
    <source>
        <dbReference type="Proteomes" id="UP001549749"/>
    </source>
</evidence>
<protein>
    <recommendedName>
        <fullName evidence="3">Helix-turn-helix protein</fullName>
    </recommendedName>
</protein>
<dbReference type="RefSeq" id="WP_354660508.1">
    <property type="nucleotide sequence ID" value="NZ_JBEXAC010000001.1"/>
</dbReference>
<evidence type="ECO:0000313" key="1">
    <source>
        <dbReference type="EMBL" id="MET6997873.1"/>
    </source>
</evidence>
<comment type="caution">
    <text evidence="1">The sequence shown here is derived from an EMBL/GenBank/DDBJ whole genome shotgun (WGS) entry which is preliminary data.</text>
</comment>
<name>A0ABV2T4A9_9BACT</name>
<dbReference type="InterPro" id="IPR036388">
    <property type="entry name" value="WH-like_DNA-bd_sf"/>
</dbReference>
<sequence>MEKARDRITALYAVIKNDNKIGAPHLSLYLALFQLWCMNDFDEPVSIDRKEVLELAKISRSTYQRCINDLHDQGYIKYIPSYHPILGSIVYMSEWTGGNSPNNAPIRLHG</sequence>
<proteinExistence type="predicted"/>
<accession>A0ABV2T4A9</accession>